<gene>
    <name evidence="8" type="ORF">SPAR_28306</name>
</gene>
<dbReference type="EMBL" id="ASQP01000374">
    <property type="protein sequence ID" value="OMI36014.1"/>
    <property type="molecule type" value="Genomic_DNA"/>
</dbReference>
<feature type="domain" description="ABC transporter" evidence="7">
    <location>
        <begin position="585"/>
        <end position="815"/>
    </location>
</feature>
<dbReference type="STRING" id="67365.GCA_001704635_02841"/>
<evidence type="ECO:0000313" key="9">
    <source>
        <dbReference type="Proteomes" id="UP000186168"/>
    </source>
</evidence>
<evidence type="ECO:0000256" key="5">
    <source>
        <dbReference type="ARBA" id="ARBA00022840"/>
    </source>
</evidence>
<dbReference type="InterPro" id="IPR029058">
    <property type="entry name" value="AB_hydrolase_fold"/>
</dbReference>
<feature type="signal peptide" evidence="6">
    <location>
        <begin position="1"/>
        <end position="34"/>
    </location>
</feature>
<dbReference type="SUPFAM" id="SSF53474">
    <property type="entry name" value="alpha/beta-Hydrolases"/>
    <property type="match status" value="1"/>
</dbReference>
<dbReference type="Pfam" id="PF02129">
    <property type="entry name" value="Peptidase_S15"/>
    <property type="match status" value="1"/>
</dbReference>
<keyword evidence="3" id="KW-0547">Nucleotide-binding</keyword>
<dbReference type="InterPro" id="IPR008979">
    <property type="entry name" value="Galactose-bd-like_sf"/>
</dbReference>
<protein>
    <submittedName>
        <fullName evidence="8">ABC transporter ATP-binding protein</fullName>
    </submittedName>
</protein>
<dbReference type="InterPro" id="IPR027417">
    <property type="entry name" value="P-loop_NTPase"/>
</dbReference>
<keyword evidence="6" id="KW-0732">Signal</keyword>
<dbReference type="InterPro" id="IPR000383">
    <property type="entry name" value="Xaa-Pro-like_dom"/>
</dbReference>
<dbReference type="GO" id="GO:0016887">
    <property type="term" value="F:ATP hydrolysis activity"/>
    <property type="evidence" value="ECO:0007669"/>
    <property type="project" value="InterPro"/>
</dbReference>
<keyword evidence="9" id="KW-1185">Reference proteome</keyword>
<feature type="chain" id="PRO_5010276164" evidence="6">
    <location>
        <begin position="35"/>
        <end position="886"/>
    </location>
</feature>
<keyword evidence="5 8" id="KW-0067">ATP-binding</keyword>
<evidence type="ECO:0000313" key="8">
    <source>
        <dbReference type="EMBL" id="OMI36014.1"/>
    </source>
</evidence>
<proteinExistence type="inferred from homology"/>
<dbReference type="Proteomes" id="UP000186168">
    <property type="component" value="Unassembled WGS sequence"/>
</dbReference>
<evidence type="ECO:0000259" key="7">
    <source>
        <dbReference type="PROSITE" id="PS50893"/>
    </source>
</evidence>
<dbReference type="InterPro" id="IPR003439">
    <property type="entry name" value="ABC_transporter-like_ATP-bd"/>
</dbReference>
<dbReference type="InterPro" id="IPR013736">
    <property type="entry name" value="Xaa-Pro_dipept_C"/>
</dbReference>
<dbReference type="SUPFAM" id="SSF52540">
    <property type="entry name" value="P-loop containing nucleoside triphosphate hydrolases"/>
    <property type="match status" value="1"/>
</dbReference>
<dbReference type="Gene3D" id="3.40.50.1820">
    <property type="entry name" value="alpha/beta hydrolase"/>
    <property type="match status" value="1"/>
</dbReference>
<dbReference type="PROSITE" id="PS00211">
    <property type="entry name" value="ABC_TRANSPORTER_1"/>
    <property type="match status" value="1"/>
</dbReference>
<dbReference type="Pfam" id="PF00005">
    <property type="entry name" value="ABC_tran"/>
    <property type="match status" value="1"/>
</dbReference>
<dbReference type="InterPro" id="IPR017871">
    <property type="entry name" value="ABC_transporter-like_CS"/>
</dbReference>
<dbReference type="GO" id="GO:0008239">
    <property type="term" value="F:dipeptidyl-peptidase activity"/>
    <property type="evidence" value="ECO:0007669"/>
    <property type="project" value="InterPro"/>
</dbReference>
<dbReference type="AlphaFoldDB" id="A0A1R1SCF6"/>
<evidence type="ECO:0000256" key="3">
    <source>
        <dbReference type="ARBA" id="ARBA00022741"/>
    </source>
</evidence>
<dbReference type="PANTHER" id="PTHR43335:SF4">
    <property type="entry name" value="ABC TRANSPORTER, ATP-BINDING PROTEIN"/>
    <property type="match status" value="1"/>
</dbReference>
<dbReference type="GeneID" id="96747479"/>
<keyword evidence="2" id="KW-0813">Transport</keyword>
<dbReference type="SMART" id="SM00382">
    <property type="entry name" value="AAA"/>
    <property type="match status" value="1"/>
</dbReference>
<evidence type="ECO:0000256" key="1">
    <source>
        <dbReference type="ARBA" id="ARBA00005417"/>
    </source>
</evidence>
<dbReference type="InterPro" id="IPR003593">
    <property type="entry name" value="AAA+_ATPase"/>
</dbReference>
<dbReference type="Gene3D" id="3.40.50.300">
    <property type="entry name" value="P-loop containing nucleotide triphosphate hydrolases"/>
    <property type="match status" value="1"/>
</dbReference>
<reference evidence="8 9" key="1">
    <citation type="submission" date="2013-05" db="EMBL/GenBank/DDBJ databases">
        <title>Genome sequence of Streptomyces sparsogenes DSM 40356.</title>
        <authorList>
            <person name="Coyne S."/>
            <person name="Seebeck F.P."/>
        </authorList>
    </citation>
    <scope>NUCLEOTIDE SEQUENCE [LARGE SCALE GENOMIC DNA]</scope>
    <source>
        <strain evidence="8 9">DSM 40356</strain>
    </source>
</reference>
<evidence type="ECO:0000256" key="6">
    <source>
        <dbReference type="SAM" id="SignalP"/>
    </source>
</evidence>
<dbReference type="PROSITE" id="PS50893">
    <property type="entry name" value="ABC_TRANSPORTER_2"/>
    <property type="match status" value="1"/>
</dbReference>
<name>A0A1R1SCF6_9ACTN</name>
<accession>A0A1R1SCF6</accession>
<evidence type="ECO:0000256" key="4">
    <source>
        <dbReference type="ARBA" id="ARBA00022801"/>
    </source>
</evidence>
<keyword evidence="4" id="KW-0378">Hydrolase</keyword>
<dbReference type="SMART" id="SM00939">
    <property type="entry name" value="PepX_C"/>
    <property type="match status" value="1"/>
</dbReference>
<evidence type="ECO:0000256" key="2">
    <source>
        <dbReference type="ARBA" id="ARBA00022448"/>
    </source>
</evidence>
<dbReference type="Gene3D" id="2.60.120.260">
    <property type="entry name" value="Galactose-binding domain-like"/>
    <property type="match status" value="1"/>
</dbReference>
<sequence length="886" mass="92834">MILRKARSRGRRLLVSAGVAVAVLAGAGTWAAVAADDPPSVHREDRVLDMPGAHIDTSYFTAGSGRRPAVLLAHGFGGSKDDVRAQAEELARDGYAVLTWSARGFGASTGKIGLNDPDGEVADVRRLIDWLAKRPEVRLDAAGDPRVGVAGASYGGAVSLLAAGYDRRVDAIAPAITYWNLADALFPNGVFKKLWTGIFFTTGSADPAAEPRRGASGCGRFEKRLCEMYERVAVAGKPDAAARRLLEARSPSAVADRIKVPTLILQGQTDSLFPLDQADAMAKAIKAGGAPVAVDWIAGGHDGGEPETGRVQARTRAWFDRYLKGDKGTDTGPAFRITRTGGFDSTDGAALLRGATADSYPGLTGGGRTVRLGGDEQSFANPAGGGPSAVSSVPGIAGLSQASSLGVGVSLDFPGQYARFDSAPLRQSLRITGSPSVRVRVKADAPDAVLFAKVYDVGPDGRQVLPEQLVSPVRITGAERGRTVEVRLPAVDHEVEAGHRLRLVLAATDLGYASPVEPATYTVALADGALTVPTAPGVRTQPAPLPAWVWGLPLVAAVVALGLLLTGRRRTAAPAPDPELAEVPLRITGLSKRYAKSVDRYAVQDLSFTVEKGQVLGLLGPNGAGKTTTLRMLMGLITPDSGEIRVFGHTIRPGASVLSRVGAFVEGAGFLPHLTGRANLELYWRATGRPAEDAHLDEALEIAGLGDALERAVRTYSQGMRQRLAIAQAMLGLPDLLILDEPTNGLDPPQIREMREVMIRYAAAGRTVIVSSHLLAEVEQSCTHLVVMDRGRLVEAGPVEEIAGTGDSLLVGHEGELSEALVEKVAALPGVASAARTGDGLLVRLDGTGPAQLLAELVRLEIPVTSFGRGRRLEDAFLTLIGGGAA</sequence>
<comment type="caution">
    <text evidence="8">The sequence shown here is derived from an EMBL/GenBank/DDBJ whole genome shotgun (WGS) entry which is preliminary data.</text>
</comment>
<comment type="similarity">
    <text evidence="1">Belongs to the ABC transporter superfamily.</text>
</comment>
<dbReference type="RefSeq" id="WP_065967418.1">
    <property type="nucleotide sequence ID" value="NZ_ASQP01000374.1"/>
</dbReference>
<dbReference type="GO" id="GO:0005524">
    <property type="term" value="F:ATP binding"/>
    <property type="evidence" value="ECO:0007669"/>
    <property type="project" value="UniProtKB-KW"/>
</dbReference>
<dbReference type="Pfam" id="PF08530">
    <property type="entry name" value="PepX_C"/>
    <property type="match status" value="1"/>
</dbReference>
<dbReference type="SUPFAM" id="SSF49785">
    <property type="entry name" value="Galactose-binding domain-like"/>
    <property type="match status" value="1"/>
</dbReference>
<organism evidence="8 9">
    <name type="scientific">Streptomyces sparsogenes DSM 40356</name>
    <dbReference type="NCBI Taxonomy" id="1331668"/>
    <lineage>
        <taxon>Bacteria</taxon>
        <taxon>Bacillati</taxon>
        <taxon>Actinomycetota</taxon>
        <taxon>Actinomycetes</taxon>
        <taxon>Kitasatosporales</taxon>
        <taxon>Streptomycetaceae</taxon>
        <taxon>Streptomyces</taxon>
    </lineage>
</organism>
<dbReference type="PANTHER" id="PTHR43335">
    <property type="entry name" value="ABC TRANSPORTER, ATP-BINDING PROTEIN"/>
    <property type="match status" value="1"/>
</dbReference>